<dbReference type="EC" id="3.4.24.70" evidence="8"/>
<organism evidence="12 13">
    <name type="scientific">Algoriphagus halophilus</name>
    <dbReference type="NCBI Taxonomy" id="226505"/>
    <lineage>
        <taxon>Bacteria</taxon>
        <taxon>Pseudomonadati</taxon>
        <taxon>Bacteroidota</taxon>
        <taxon>Cytophagia</taxon>
        <taxon>Cytophagales</taxon>
        <taxon>Cyclobacteriaceae</taxon>
        <taxon>Algoriphagus</taxon>
    </lineage>
</organism>
<evidence type="ECO:0000256" key="2">
    <source>
        <dbReference type="ARBA" id="ARBA00022670"/>
    </source>
</evidence>
<comment type="catalytic activity">
    <reaction evidence="7">
        <text>Hydrolysis of oligopeptides, with broad specificity. Gly or Ala commonly occur as P1 or P1' residues, but more distant residues are also important, as is shown by the fact that Z-Gly-Pro-Gly-|-Gly-Pro-Ala is cleaved, but not Z-(Gly)(5).</text>
        <dbReference type="EC" id="3.4.24.70"/>
    </reaction>
</comment>
<dbReference type="InterPro" id="IPR034005">
    <property type="entry name" value="M3A_DCP"/>
</dbReference>
<evidence type="ECO:0000256" key="4">
    <source>
        <dbReference type="ARBA" id="ARBA00022801"/>
    </source>
</evidence>
<keyword evidence="4 9" id="KW-0378">Hydrolase</keyword>
<keyword evidence="2 9" id="KW-0645">Protease</keyword>
<dbReference type="Pfam" id="PF19310">
    <property type="entry name" value="TOP_N"/>
    <property type="match status" value="1"/>
</dbReference>
<evidence type="ECO:0000256" key="6">
    <source>
        <dbReference type="ARBA" id="ARBA00023049"/>
    </source>
</evidence>
<feature type="domain" description="Oligopeptidase A N-terminal" evidence="11">
    <location>
        <begin position="31"/>
        <end position="150"/>
    </location>
</feature>
<dbReference type="Gene3D" id="3.40.390.10">
    <property type="entry name" value="Collagenase (Catalytic Domain)"/>
    <property type="match status" value="1"/>
</dbReference>
<dbReference type="Proteomes" id="UP000185221">
    <property type="component" value="Unassembled WGS sequence"/>
</dbReference>
<evidence type="ECO:0000259" key="11">
    <source>
        <dbReference type="Pfam" id="PF19310"/>
    </source>
</evidence>
<reference evidence="13" key="1">
    <citation type="submission" date="2016-11" db="EMBL/GenBank/DDBJ databases">
        <authorList>
            <person name="Varghese N."/>
            <person name="Submissions S."/>
        </authorList>
    </citation>
    <scope>NUCLEOTIDE SEQUENCE [LARGE SCALE GENOMIC DNA]</scope>
    <source>
        <strain evidence="13">DSM 15292</strain>
    </source>
</reference>
<name>A0A1N6DEJ3_9BACT</name>
<dbReference type="InterPro" id="IPR024079">
    <property type="entry name" value="MetalloPept_cat_dom_sf"/>
</dbReference>
<comment type="similarity">
    <text evidence="1 9">Belongs to the peptidase M3 family.</text>
</comment>
<dbReference type="Gene3D" id="1.10.1370.40">
    <property type="match status" value="1"/>
</dbReference>
<dbReference type="Gene3D" id="1.10.1370.10">
    <property type="entry name" value="Neurolysin, domain 3"/>
    <property type="match status" value="1"/>
</dbReference>
<keyword evidence="6 9" id="KW-0482">Metalloprotease</keyword>
<dbReference type="GO" id="GO:0006508">
    <property type="term" value="P:proteolysis"/>
    <property type="evidence" value="ECO:0007669"/>
    <property type="project" value="UniProtKB-KW"/>
</dbReference>
<evidence type="ECO:0000256" key="5">
    <source>
        <dbReference type="ARBA" id="ARBA00022833"/>
    </source>
</evidence>
<keyword evidence="13" id="KW-1185">Reference proteome</keyword>
<evidence type="ECO:0000256" key="9">
    <source>
        <dbReference type="RuleBase" id="RU003435"/>
    </source>
</evidence>
<dbReference type="GO" id="GO:0004180">
    <property type="term" value="F:carboxypeptidase activity"/>
    <property type="evidence" value="ECO:0007669"/>
    <property type="project" value="TreeGrafter"/>
</dbReference>
<dbReference type="OrthoDB" id="9773538at2"/>
<evidence type="ECO:0000256" key="7">
    <source>
        <dbReference type="ARBA" id="ARBA00024603"/>
    </source>
</evidence>
<dbReference type="GO" id="GO:0005829">
    <property type="term" value="C:cytosol"/>
    <property type="evidence" value="ECO:0007669"/>
    <property type="project" value="TreeGrafter"/>
</dbReference>
<dbReference type="RefSeq" id="WP_074223514.1">
    <property type="nucleotide sequence ID" value="NZ_FSRC01000001.1"/>
</dbReference>
<dbReference type="EMBL" id="FSRC01000001">
    <property type="protein sequence ID" value="SIN69198.1"/>
    <property type="molecule type" value="Genomic_DNA"/>
</dbReference>
<evidence type="ECO:0000256" key="8">
    <source>
        <dbReference type="ARBA" id="ARBA00026100"/>
    </source>
</evidence>
<gene>
    <name evidence="12" type="ORF">SAMN05444394_0790</name>
</gene>
<dbReference type="InterPro" id="IPR045090">
    <property type="entry name" value="Pept_M3A_M3B"/>
</dbReference>
<feature type="domain" description="Peptidase M3A/M3B catalytic" evidence="10">
    <location>
        <begin position="227"/>
        <end position="674"/>
    </location>
</feature>
<dbReference type="InterPro" id="IPR045666">
    <property type="entry name" value="OpdA_N"/>
</dbReference>
<dbReference type="AlphaFoldDB" id="A0A1N6DEJ3"/>
<dbReference type="PANTHER" id="PTHR43660">
    <property type="entry name" value="DIPEPTIDYL CARBOXYPEPTIDASE"/>
    <property type="match status" value="1"/>
</dbReference>
<proteinExistence type="inferred from homology"/>
<evidence type="ECO:0000313" key="12">
    <source>
        <dbReference type="EMBL" id="SIN69198.1"/>
    </source>
</evidence>
<accession>A0A1N6DEJ3</accession>
<comment type="cofactor">
    <cofactor evidence="9">
        <name>Zn(2+)</name>
        <dbReference type="ChEBI" id="CHEBI:29105"/>
    </cofactor>
    <text evidence="9">Binds 1 zinc ion.</text>
</comment>
<dbReference type="PANTHER" id="PTHR43660:SF1">
    <property type="entry name" value="DIPEPTIDYL CARBOXYPEPTIDASE"/>
    <property type="match status" value="1"/>
</dbReference>
<dbReference type="InterPro" id="IPR001567">
    <property type="entry name" value="Pept_M3A_M3B_dom"/>
</dbReference>
<sequence>MQNPLLAQFATPFDTAPFTKIKTEDYLPAIKTAIEEAKLEIEEIKKADQPTFENTIEALDRSGKKLGIISSIFFNLNSAETSPELQKLAREISPLLTQHSNDILLDQVLFQKVASVFDSKSALTLTPEQNMLLEKTYKSFVRNGAKLTSEEGEILRNIDQELAQLSLKYGENVLEETNKFVHFETEESAVEGLPEGIKEAAAQIAEEKNKPGQWAFTLDYPSYIPAMTYAKNRELRKLLFLAYNTKCSKGDELDNQQIIKDILILKEKRAKLLGYANHAEFILEERMAKSPKEVINFLESLLEKARPKAEKEVEELTAFAKKLDGISELQKWDFAYYSELLKKEKYAIDDELLKPYFQLEKVVSGVFKTANKLFGIDFKQNPEIPVYHPDVKAYEVTDRSGKHLAVYYADYFPRPGKRNGAWMTSYRGQSMQGDINNRPHVSIVCNFTKPTKTKPSLLTFNEVTTLFHEFGHALHGMLANTTYESLSGTSVYWDFVELPSQIFENWCYEKECLDFFADHYETGEKIPSDLIEKLKKAANFQQGYQTVRQISFGLLDMAFHSAPASTITDIPAFEQEAMKRTDLLPKVPETLMATSFSHIFQGGYSAGYYSYKWAEVLDADAFDLFLEKGVFDEVTAASFQTNILSAGGSEHPSVLYKRFRGREPKTDALLKRAGLIES</sequence>
<dbReference type="GO" id="GO:0046872">
    <property type="term" value="F:metal ion binding"/>
    <property type="evidence" value="ECO:0007669"/>
    <property type="project" value="UniProtKB-UniRule"/>
</dbReference>
<dbReference type="FunFam" id="3.40.390.10:FF:000009">
    <property type="entry name" value="Oligopeptidase A"/>
    <property type="match status" value="1"/>
</dbReference>
<protein>
    <recommendedName>
        <fullName evidence="8">oligopeptidase A</fullName>
        <ecNumber evidence="8">3.4.24.70</ecNumber>
    </recommendedName>
</protein>
<evidence type="ECO:0000256" key="1">
    <source>
        <dbReference type="ARBA" id="ARBA00006040"/>
    </source>
</evidence>
<dbReference type="SUPFAM" id="SSF55486">
    <property type="entry name" value="Metalloproteases ('zincins'), catalytic domain"/>
    <property type="match status" value="1"/>
</dbReference>
<dbReference type="InterPro" id="IPR024077">
    <property type="entry name" value="Neurolysin/TOP_dom2"/>
</dbReference>
<dbReference type="GO" id="GO:0004222">
    <property type="term" value="F:metalloendopeptidase activity"/>
    <property type="evidence" value="ECO:0007669"/>
    <property type="project" value="UniProtKB-EC"/>
</dbReference>
<dbReference type="Pfam" id="PF01432">
    <property type="entry name" value="Peptidase_M3"/>
    <property type="match status" value="1"/>
</dbReference>
<keyword evidence="3 9" id="KW-0479">Metal-binding</keyword>
<dbReference type="STRING" id="226505.SAMN05444394_0790"/>
<evidence type="ECO:0000259" key="10">
    <source>
        <dbReference type="Pfam" id="PF01432"/>
    </source>
</evidence>
<dbReference type="CDD" id="cd06456">
    <property type="entry name" value="M3A_DCP"/>
    <property type="match status" value="1"/>
</dbReference>
<evidence type="ECO:0000256" key="3">
    <source>
        <dbReference type="ARBA" id="ARBA00022723"/>
    </source>
</evidence>
<keyword evidence="5 9" id="KW-0862">Zinc</keyword>
<evidence type="ECO:0000313" key="13">
    <source>
        <dbReference type="Proteomes" id="UP000185221"/>
    </source>
</evidence>